<evidence type="ECO:0000313" key="2">
    <source>
        <dbReference type="Proteomes" id="UP001295444"/>
    </source>
</evidence>
<dbReference type="EMBL" id="CAKOES020000529">
    <property type="protein sequence ID" value="CAH2330319.1"/>
    <property type="molecule type" value="Genomic_DNA"/>
</dbReference>
<accession>A0AAD1TRX6</accession>
<dbReference type="AlphaFoldDB" id="A0AAD1TRX6"/>
<comment type="caution">
    <text evidence="1">The sequence shown here is derived from an EMBL/GenBank/DDBJ whole genome shotgun (WGS) entry which is preliminary data.</text>
</comment>
<dbReference type="Proteomes" id="UP001295444">
    <property type="component" value="Unassembled WGS sequence"/>
</dbReference>
<proteinExistence type="predicted"/>
<evidence type="ECO:0000313" key="1">
    <source>
        <dbReference type="EMBL" id="CAH2330319.1"/>
    </source>
</evidence>
<protein>
    <submittedName>
        <fullName evidence="1">Uncharacterized protein</fullName>
    </submittedName>
</protein>
<sequence>MPVDLQPGEMKSITADTVLREGMLSGECQFCLESLPEEDSFKGWTIMPEVKDWR</sequence>
<reference evidence="1" key="1">
    <citation type="submission" date="2022-03" db="EMBL/GenBank/DDBJ databases">
        <authorList>
            <person name="Alioto T."/>
            <person name="Alioto T."/>
            <person name="Gomez Garrido J."/>
        </authorList>
    </citation>
    <scope>NUCLEOTIDE SEQUENCE</scope>
</reference>
<organism evidence="1 2">
    <name type="scientific">Pelobates cultripes</name>
    <name type="common">Western spadefoot toad</name>
    <dbReference type="NCBI Taxonomy" id="61616"/>
    <lineage>
        <taxon>Eukaryota</taxon>
        <taxon>Metazoa</taxon>
        <taxon>Chordata</taxon>
        <taxon>Craniata</taxon>
        <taxon>Vertebrata</taxon>
        <taxon>Euteleostomi</taxon>
        <taxon>Amphibia</taxon>
        <taxon>Batrachia</taxon>
        <taxon>Anura</taxon>
        <taxon>Pelobatoidea</taxon>
        <taxon>Pelobatidae</taxon>
        <taxon>Pelobates</taxon>
    </lineage>
</organism>
<name>A0AAD1TRX6_PELCU</name>
<feature type="non-terminal residue" evidence="1">
    <location>
        <position position="54"/>
    </location>
</feature>
<gene>
    <name evidence="1" type="ORF">PECUL_23A024325</name>
</gene>
<keyword evidence="2" id="KW-1185">Reference proteome</keyword>